<dbReference type="InterPro" id="IPR027417">
    <property type="entry name" value="P-loop_NTPase"/>
</dbReference>
<keyword evidence="4" id="KW-0653">Protein transport</keyword>
<dbReference type="GO" id="GO:0005764">
    <property type="term" value="C:lysosome"/>
    <property type="evidence" value="ECO:0007669"/>
    <property type="project" value="UniProtKB-ARBA"/>
</dbReference>
<evidence type="ECO:0000256" key="8">
    <source>
        <dbReference type="ARBA" id="ARBA00067801"/>
    </source>
</evidence>
<dbReference type="PANTHER" id="PTHR47981:SF20">
    <property type="entry name" value="RAS-RELATED PROTEIN RAB-7A"/>
    <property type="match status" value="1"/>
</dbReference>
<evidence type="ECO:0000256" key="6">
    <source>
        <dbReference type="ARBA" id="ARBA00023288"/>
    </source>
</evidence>
<dbReference type="FunFam" id="3.40.50.300:FF:000751">
    <property type="entry name" value="Rab family GTPase, putative"/>
    <property type="match status" value="1"/>
</dbReference>
<dbReference type="GO" id="GO:0005770">
    <property type="term" value="C:late endosome"/>
    <property type="evidence" value="ECO:0007669"/>
    <property type="project" value="UniProtKB-ARBA"/>
</dbReference>
<dbReference type="SMART" id="SM00175">
    <property type="entry name" value="RAB"/>
    <property type="match status" value="1"/>
</dbReference>
<keyword evidence="5" id="KW-0342">GTP-binding</keyword>
<accession>A0AAD2D3K3</accession>
<evidence type="ECO:0000256" key="5">
    <source>
        <dbReference type="ARBA" id="ARBA00023134"/>
    </source>
</evidence>
<dbReference type="PROSITE" id="PS51421">
    <property type="entry name" value="RAS"/>
    <property type="match status" value="1"/>
</dbReference>
<comment type="similarity">
    <text evidence="1">Belongs to the small GTPase superfamily. Rab family.</text>
</comment>
<dbReference type="PRINTS" id="PR00449">
    <property type="entry name" value="RASTRNSFRMNG"/>
</dbReference>
<name>A0AAD2D3K3_EUPCR</name>
<comment type="caution">
    <text evidence="10">The sequence shown here is derived from an EMBL/GenBank/DDBJ whole genome shotgun (WGS) entry which is preliminary data.</text>
</comment>
<keyword evidence="3" id="KW-0547">Nucleotide-binding</keyword>
<dbReference type="InterPro" id="IPR005225">
    <property type="entry name" value="Small_GTP-bd"/>
</dbReference>
<sequence length="216" mass="24205">MASQKVFMKMVVIGDSGVGKTTLLQQYINQRGDKSNKPTIGADLFKEELEIDGQKVAIQIWDTAGQERFHALGFSFYKGADCCALVYDVTNPKSFESLEKWKKGFIDNSSPSDTSTFPFCVFGNKADKVEERAISEEEEQKWCEENHIKDHFSTSAKTAMNVKEAFYSMIEKALARAKKASMPKPGSIIGKDRPIRGTKLQRGGKPQDRLQNVCEC</sequence>
<reference evidence="10" key="1">
    <citation type="submission" date="2023-07" db="EMBL/GenBank/DDBJ databases">
        <authorList>
            <consortium name="AG Swart"/>
            <person name="Singh M."/>
            <person name="Singh A."/>
            <person name="Seah K."/>
            <person name="Emmerich C."/>
        </authorList>
    </citation>
    <scope>NUCLEOTIDE SEQUENCE</scope>
    <source>
        <strain evidence="10">DP1</strain>
    </source>
</reference>
<dbReference type="GO" id="GO:0005525">
    <property type="term" value="F:GTP binding"/>
    <property type="evidence" value="ECO:0007669"/>
    <property type="project" value="UniProtKB-KW"/>
</dbReference>
<keyword evidence="7" id="KW-0636">Prenylation</keyword>
<dbReference type="GO" id="GO:0002682">
    <property type="term" value="P:regulation of immune system process"/>
    <property type="evidence" value="ECO:0007669"/>
    <property type="project" value="UniProtKB-ARBA"/>
</dbReference>
<dbReference type="SMART" id="SM00176">
    <property type="entry name" value="RAN"/>
    <property type="match status" value="1"/>
</dbReference>
<dbReference type="PANTHER" id="PTHR47981">
    <property type="entry name" value="RAB FAMILY"/>
    <property type="match status" value="1"/>
</dbReference>
<evidence type="ECO:0000313" key="10">
    <source>
        <dbReference type="EMBL" id="CAI2379729.1"/>
    </source>
</evidence>
<evidence type="ECO:0000256" key="3">
    <source>
        <dbReference type="ARBA" id="ARBA00022741"/>
    </source>
</evidence>
<dbReference type="SMART" id="SM00174">
    <property type="entry name" value="RHO"/>
    <property type="match status" value="1"/>
</dbReference>
<dbReference type="Gene3D" id="3.40.50.300">
    <property type="entry name" value="P-loop containing nucleotide triphosphate hydrolases"/>
    <property type="match status" value="1"/>
</dbReference>
<keyword evidence="6" id="KW-0449">Lipoprotein</keyword>
<dbReference type="NCBIfam" id="TIGR00231">
    <property type="entry name" value="small_GTP"/>
    <property type="match status" value="1"/>
</dbReference>
<dbReference type="GO" id="GO:0015031">
    <property type="term" value="P:protein transport"/>
    <property type="evidence" value="ECO:0007669"/>
    <property type="project" value="UniProtKB-KW"/>
</dbReference>
<dbReference type="AlphaFoldDB" id="A0AAD2D3K3"/>
<organism evidence="10 11">
    <name type="scientific">Euplotes crassus</name>
    <dbReference type="NCBI Taxonomy" id="5936"/>
    <lineage>
        <taxon>Eukaryota</taxon>
        <taxon>Sar</taxon>
        <taxon>Alveolata</taxon>
        <taxon>Ciliophora</taxon>
        <taxon>Intramacronucleata</taxon>
        <taxon>Spirotrichea</taxon>
        <taxon>Hypotrichia</taxon>
        <taxon>Euplotida</taxon>
        <taxon>Euplotidae</taxon>
        <taxon>Moneuplotes</taxon>
    </lineage>
</organism>
<dbReference type="Proteomes" id="UP001295684">
    <property type="component" value="Unassembled WGS sequence"/>
</dbReference>
<feature type="region of interest" description="Disordered" evidence="9">
    <location>
        <begin position="181"/>
        <end position="211"/>
    </location>
</feature>
<keyword evidence="11" id="KW-1185">Reference proteome</keyword>
<dbReference type="GO" id="GO:0003924">
    <property type="term" value="F:GTPase activity"/>
    <property type="evidence" value="ECO:0007669"/>
    <property type="project" value="InterPro"/>
</dbReference>
<evidence type="ECO:0000256" key="1">
    <source>
        <dbReference type="ARBA" id="ARBA00006270"/>
    </source>
</evidence>
<dbReference type="EMBL" id="CAMPGE010021584">
    <property type="protein sequence ID" value="CAI2379729.1"/>
    <property type="molecule type" value="Genomic_DNA"/>
</dbReference>
<evidence type="ECO:0000256" key="9">
    <source>
        <dbReference type="SAM" id="MobiDB-lite"/>
    </source>
</evidence>
<dbReference type="SUPFAM" id="SSF52540">
    <property type="entry name" value="P-loop containing nucleoside triphosphate hydrolases"/>
    <property type="match status" value="1"/>
</dbReference>
<dbReference type="PROSITE" id="PS51420">
    <property type="entry name" value="RHO"/>
    <property type="match status" value="1"/>
</dbReference>
<evidence type="ECO:0000256" key="7">
    <source>
        <dbReference type="ARBA" id="ARBA00023289"/>
    </source>
</evidence>
<dbReference type="Pfam" id="PF00071">
    <property type="entry name" value="Ras"/>
    <property type="match status" value="1"/>
</dbReference>
<dbReference type="InterPro" id="IPR001806">
    <property type="entry name" value="Small_GTPase"/>
</dbReference>
<proteinExistence type="inferred from homology"/>
<dbReference type="GO" id="GO:0030139">
    <property type="term" value="C:endocytic vesicle"/>
    <property type="evidence" value="ECO:0007669"/>
    <property type="project" value="UniProtKB-ARBA"/>
</dbReference>
<protein>
    <recommendedName>
        <fullName evidence="8">Ras-related protein Rab-7b</fullName>
    </recommendedName>
</protein>
<evidence type="ECO:0000256" key="4">
    <source>
        <dbReference type="ARBA" id="ARBA00022927"/>
    </source>
</evidence>
<keyword evidence="2" id="KW-0813">Transport</keyword>
<evidence type="ECO:0000256" key="2">
    <source>
        <dbReference type="ARBA" id="ARBA00022448"/>
    </source>
</evidence>
<evidence type="ECO:0000313" key="11">
    <source>
        <dbReference type="Proteomes" id="UP001295684"/>
    </source>
</evidence>
<gene>
    <name evidence="10" type="ORF">ECRASSUSDP1_LOCUS21142</name>
</gene>
<dbReference type="SMART" id="SM00173">
    <property type="entry name" value="RAS"/>
    <property type="match status" value="1"/>
</dbReference>
<dbReference type="PROSITE" id="PS51419">
    <property type="entry name" value="RAB"/>
    <property type="match status" value="1"/>
</dbReference>